<dbReference type="PANTHER" id="PTHR47338">
    <property type="entry name" value="ZN(II)2CYS6 TRANSCRIPTION FACTOR (EUROFUNG)-RELATED"/>
    <property type="match status" value="1"/>
</dbReference>
<reference evidence="7 8" key="1">
    <citation type="journal article" date="2024" name="Commun. Biol.">
        <title>Comparative genomic analysis of thermophilic fungi reveals convergent evolutionary adaptations and gene losses.</title>
        <authorList>
            <person name="Steindorff A.S."/>
            <person name="Aguilar-Pontes M.V."/>
            <person name="Robinson A.J."/>
            <person name="Andreopoulos B."/>
            <person name="LaButti K."/>
            <person name="Kuo A."/>
            <person name="Mondo S."/>
            <person name="Riley R."/>
            <person name="Otillar R."/>
            <person name="Haridas S."/>
            <person name="Lipzen A."/>
            <person name="Grimwood J."/>
            <person name="Schmutz J."/>
            <person name="Clum A."/>
            <person name="Reid I.D."/>
            <person name="Moisan M.C."/>
            <person name="Butler G."/>
            <person name="Nguyen T.T.M."/>
            <person name="Dewar K."/>
            <person name="Conant G."/>
            <person name="Drula E."/>
            <person name="Henrissat B."/>
            <person name="Hansel C."/>
            <person name="Singer S."/>
            <person name="Hutchinson M.I."/>
            <person name="de Vries R.P."/>
            <person name="Natvig D.O."/>
            <person name="Powell A.J."/>
            <person name="Tsang A."/>
            <person name="Grigoriev I.V."/>
        </authorList>
    </citation>
    <scope>NUCLEOTIDE SEQUENCE [LARGE SCALE GENOMIC DNA]</scope>
    <source>
        <strain evidence="7 8">ATCC 24622</strain>
    </source>
</reference>
<proteinExistence type="predicted"/>
<keyword evidence="2" id="KW-0479">Metal-binding</keyword>
<evidence type="ECO:0000256" key="4">
    <source>
        <dbReference type="ARBA" id="ARBA00023163"/>
    </source>
</evidence>
<evidence type="ECO:0000256" key="3">
    <source>
        <dbReference type="ARBA" id="ARBA00023015"/>
    </source>
</evidence>
<feature type="domain" description="Xylanolytic transcriptional activator regulatory" evidence="6">
    <location>
        <begin position="24"/>
        <end position="266"/>
    </location>
</feature>
<dbReference type="InterPro" id="IPR007219">
    <property type="entry name" value="XnlR_reg_dom"/>
</dbReference>
<keyword evidence="4" id="KW-0804">Transcription</keyword>
<dbReference type="PANTHER" id="PTHR47338:SF20">
    <property type="entry name" value="ZN(II)2CYS6 TRANSCRIPTION FACTOR (EUROFUNG)"/>
    <property type="match status" value="1"/>
</dbReference>
<dbReference type="Proteomes" id="UP001586593">
    <property type="component" value="Unassembled WGS sequence"/>
</dbReference>
<sequence>MVYHHIQLLYCSCGITFAEASKRFKRTFQNWFPIISPQRLRKLVAATEDGTPAADDSILLLSICLVTAQPADDVAGIAAPTAALYAAMKMLYGQVQAVVQGSITLVQAGLIISAYEYASNRLDSAYVSIAACARMAQSTGIDLSAFRAAQRDTETTLRPDAMEHCNIWWAIVILERFIMLETCRNRYQSPTAACPDYGFSLPFDFDGGDTPTIRGGSNVTIPSQSSYGLRSFAQQAQAVHLLDRILRIISSPDNPERRLWQLLELDGKLQKDLLELMQERLRPGGLKCGAIATLIRSLYVLHQEIIATAPILSSLADHESWQRRSKAALDTATRIMAEVAEHHLDHIVHHGVDSLPFCCAGNLRVAKKYIKHHCRGCCNGDDFSRSGLRQLMLLEEAFCDRWGAPVTYAG</sequence>
<name>A0ABR3Y2F1_9PEZI</name>
<comment type="caution">
    <text evidence="7">The sequence shown here is derived from an EMBL/GenBank/DDBJ whole genome shotgun (WGS) entry which is preliminary data.</text>
</comment>
<dbReference type="CDD" id="cd12148">
    <property type="entry name" value="fungal_TF_MHR"/>
    <property type="match status" value="1"/>
</dbReference>
<organism evidence="7 8">
    <name type="scientific">Phialemonium thermophilum</name>
    <dbReference type="NCBI Taxonomy" id="223376"/>
    <lineage>
        <taxon>Eukaryota</taxon>
        <taxon>Fungi</taxon>
        <taxon>Dikarya</taxon>
        <taxon>Ascomycota</taxon>
        <taxon>Pezizomycotina</taxon>
        <taxon>Sordariomycetes</taxon>
        <taxon>Sordariomycetidae</taxon>
        <taxon>Cephalothecales</taxon>
        <taxon>Cephalothecaceae</taxon>
        <taxon>Phialemonium</taxon>
    </lineage>
</organism>
<dbReference type="InterPro" id="IPR050815">
    <property type="entry name" value="TF_fung"/>
</dbReference>
<protein>
    <recommendedName>
        <fullName evidence="6">Xylanolytic transcriptional activator regulatory domain-containing protein</fullName>
    </recommendedName>
</protein>
<evidence type="ECO:0000256" key="1">
    <source>
        <dbReference type="ARBA" id="ARBA00004123"/>
    </source>
</evidence>
<evidence type="ECO:0000259" key="6">
    <source>
        <dbReference type="Pfam" id="PF04082"/>
    </source>
</evidence>
<evidence type="ECO:0000256" key="2">
    <source>
        <dbReference type="ARBA" id="ARBA00022723"/>
    </source>
</evidence>
<keyword evidence="5" id="KW-0539">Nucleus</keyword>
<evidence type="ECO:0000313" key="8">
    <source>
        <dbReference type="Proteomes" id="UP001586593"/>
    </source>
</evidence>
<keyword evidence="3" id="KW-0805">Transcription regulation</keyword>
<keyword evidence="8" id="KW-1185">Reference proteome</keyword>
<dbReference type="Pfam" id="PF04082">
    <property type="entry name" value="Fungal_trans"/>
    <property type="match status" value="1"/>
</dbReference>
<accession>A0ABR3Y2F1</accession>
<dbReference type="EMBL" id="JAZHXJ010000018">
    <property type="protein sequence ID" value="KAL1882028.1"/>
    <property type="molecule type" value="Genomic_DNA"/>
</dbReference>
<gene>
    <name evidence="7" type="ORF">VTK73DRAFT_2742</name>
</gene>
<comment type="subcellular location">
    <subcellularLocation>
        <location evidence="1">Nucleus</location>
    </subcellularLocation>
</comment>
<evidence type="ECO:0000256" key="5">
    <source>
        <dbReference type="ARBA" id="ARBA00023242"/>
    </source>
</evidence>
<evidence type="ECO:0000313" key="7">
    <source>
        <dbReference type="EMBL" id="KAL1882028.1"/>
    </source>
</evidence>